<accession>A0A2Z7ACV3</accession>
<name>A0A2Z7ACV3_9LAMI</name>
<keyword evidence="2" id="KW-1185">Reference proteome</keyword>
<dbReference type="AlphaFoldDB" id="A0A2Z7ACV3"/>
<evidence type="ECO:0000313" key="2">
    <source>
        <dbReference type="Proteomes" id="UP000250235"/>
    </source>
</evidence>
<dbReference type="EMBL" id="KV018612">
    <property type="protein sequence ID" value="KZV16752.1"/>
    <property type="molecule type" value="Genomic_DNA"/>
</dbReference>
<organism evidence="1 2">
    <name type="scientific">Dorcoceras hygrometricum</name>
    <dbReference type="NCBI Taxonomy" id="472368"/>
    <lineage>
        <taxon>Eukaryota</taxon>
        <taxon>Viridiplantae</taxon>
        <taxon>Streptophyta</taxon>
        <taxon>Embryophyta</taxon>
        <taxon>Tracheophyta</taxon>
        <taxon>Spermatophyta</taxon>
        <taxon>Magnoliopsida</taxon>
        <taxon>eudicotyledons</taxon>
        <taxon>Gunneridae</taxon>
        <taxon>Pentapetalae</taxon>
        <taxon>asterids</taxon>
        <taxon>lamiids</taxon>
        <taxon>Lamiales</taxon>
        <taxon>Gesneriaceae</taxon>
        <taxon>Didymocarpoideae</taxon>
        <taxon>Trichosporeae</taxon>
        <taxon>Loxocarpinae</taxon>
        <taxon>Dorcoceras</taxon>
    </lineage>
</organism>
<keyword evidence="1" id="KW-0436">Ligase</keyword>
<dbReference type="GO" id="GO:0016874">
    <property type="term" value="F:ligase activity"/>
    <property type="evidence" value="ECO:0007669"/>
    <property type="project" value="UniProtKB-KW"/>
</dbReference>
<reference evidence="1 2" key="1">
    <citation type="journal article" date="2015" name="Proc. Natl. Acad. Sci. U.S.A.">
        <title>The resurrection genome of Boea hygrometrica: A blueprint for survival of dehydration.</title>
        <authorList>
            <person name="Xiao L."/>
            <person name="Yang G."/>
            <person name="Zhang L."/>
            <person name="Yang X."/>
            <person name="Zhao S."/>
            <person name="Ji Z."/>
            <person name="Zhou Q."/>
            <person name="Hu M."/>
            <person name="Wang Y."/>
            <person name="Chen M."/>
            <person name="Xu Y."/>
            <person name="Jin H."/>
            <person name="Xiao X."/>
            <person name="Hu G."/>
            <person name="Bao F."/>
            <person name="Hu Y."/>
            <person name="Wan P."/>
            <person name="Li L."/>
            <person name="Deng X."/>
            <person name="Kuang T."/>
            <person name="Xiang C."/>
            <person name="Zhu J.K."/>
            <person name="Oliver M.J."/>
            <person name="He Y."/>
        </authorList>
    </citation>
    <scope>NUCLEOTIDE SEQUENCE [LARGE SCALE GENOMIC DNA]</scope>
    <source>
        <strain evidence="2">cv. XS01</strain>
    </source>
</reference>
<gene>
    <name evidence="1" type="ORF">F511_35972</name>
</gene>
<dbReference type="Proteomes" id="UP000250235">
    <property type="component" value="Unassembled WGS sequence"/>
</dbReference>
<evidence type="ECO:0000313" key="1">
    <source>
        <dbReference type="EMBL" id="KZV16752.1"/>
    </source>
</evidence>
<protein>
    <submittedName>
        <fullName evidence="1">Putative methionine--tRNA ligase</fullName>
    </submittedName>
</protein>
<sequence>MKPPHGPCVAARTRAARVLHAVRATMLNVCAQGAATCATSSCRWGGGCAHAARTRAAAVRAPVRNVCAQGDVHLRDQFVQAREGNGAVLVNACWRDLLPAINVQAFSVLSSDLLACAKLSRIWSSAMSRRFLFWLDVVELYFRIAVRFRLRVGVAVADREGNGAVLVNACVRDLLPAINVQAFSVLSLDLLACAKLRRIWSSAMERSARVRRNLLCVARVLGTDVNAGQLSCSDRCCVRSVFPAFSGRPDLLTWHGICCSVVLQPDLMTCLSDAVLLAHALSYPILSKILSIVDLCSSNPSTVHREFLRRFPVVFGHSFSRLRLESDFTDLVVEPGSDYFSNGNSTSLVAPNQVHDRFPIPSLECTRIPRIFREQNLLARTIAVKYDGDGDGGGRRERRRGGEFAE</sequence>
<proteinExistence type="predicted"/>